<proteinExistence type="predicted"/>
<dbReference type="RefSeq" id="WP_249314952.1">
    <property type="nucleotide sequence ID" value="NZ_JACRSR010000001.1"/>
</dbReference>
<dbReference type="PANTHER" id="PTHR30528">
    <property type="entry name" value="CYTOPLASMIC PROTEIN"/>
    <property type="match status" value="1"/>
</dbReference>
<dbReference type="PANTHER" id="PTHR30528:SF0">
    <property type="entry name" value="CYTOPLASMIC PROTEIN"/>
    <property type="match status" value="1"/>
</dbReference>
<dbReference type="InterPro" id="IPR009351">
    <property type="entry name" value="AlkZ-like"/>
</dbReference>
<protein>
    <submittedName>
        <fullName evidence="1">YcaQ family DNA glycosylase</fullName>
    </submittedName>
</protein>
<name>A0A926D3J1_9FIRM</name>
<reference evidence="1" key="1">
    <citation type="submission" date="2020-08" db="EMBL/GenBank/DDBJ databases">
        <title>Genome public.</title>
        <authorList>
            <person name="Liu C."/>
            <person name="Sun Q."/>
        </authorList>
    </citation>
    <scope>NUCLEOTIDE SEQUENCE</scope>
    <source>
        <strain evidence="1">NSJ-53</strain>
    </source>
</reference>
<gene>
    <name evidence="1" type="ORF">H8696_03445</name>
</gene>
<keyword evidence="2" id="KW-1185">Reference proteome</keyword>
<accession>A0A926D3J1</accession>
<evidence type="ECO:0000313" key="1">
    <source>
        <dbReference type="EMBL" id="MBC8530896.1"/>
    </source>
</evidence>
<dbReference type="Pfam" id="PF06224">
    <property type="entry name" value="AlkZ-like"/>
    <property type="match status" value="1"/>
</dbReference>
<evidence type="ECO:0000313" key="2">
    <source>
        <dbReference type="Proteomes" id="UP000623172"/>
    </source>
</evidence>
<comment type="caution">
    <text evidence="1">The sequence shown here is derived from an EMBL/GenBank/DDBJ whole genome shotgun (WGS) entry which is preliminary data.</text>
</comment>
<dbReference type="Proteomes" id="UP000623172">
    <property type="component" value="Unassembled WGS sequence"/>
</dbReference>
<sequence length="397" mass="44988">MDITAAEARRFLIAHQGLSGTPFRGKSGILHCLERVGSIQYDPLDVVGRNADLVLAARIPGYRRAMLSDLLYKDRLLMDGWDKMMSIYPVSDWPAMARVRAARAIQMQNVLKWRGTDRALEYLDLVKNFIKENGPAASTQLRVGSAPKHRGGPRDLAGAAMDYLFHTGELGVYAKKGGQKIYDRMEHLLPPELFAAPDPFPDEGAFLRWYVKRRIGSVGLLRNKNTGGWLGEFLENRAVRDRALAELMDLGEVLAVNVEGFKEPFYMQAESLPLMESRPQPGRKAIFLGPLDNLLWDRDMIARLFHFDYTWEVYVPAAKRKYGYYVLPVLYRDKLVARFEPDHHRGTDPLCIKNWWWEPDVRLTPALCRAVEEALERFAAYLGASGVEGAPSGLPPR</sequence>
<dbReference type="EMBL" id="JACRSR010000001">
    <property type="protein sequence ID" value="MBC8530896.1"/>
    <property type="molecule type" value="Genomic_DNA"/>
</dbReference>
<organism evidence="1 2">
    <name type="scientific">Gehongia tenuis</name>
    <dbReference type="NCBI Taxonomy" id="2763655"/>
    <lineage>
        <taxon>Bacteria</taxon>
        <taxon>Bacillati</taxon>
        <taxon>Bacillota</taxon>
        <taxon>Clostridia</taxon>
        <taxon>Christensenellales</taxon>
        <taxon>Christensenellaceae</taxon>
        <taxon>Gehongia</taxon>
    </lineage>
</organism>
<dbReference type="AlphaFoldDB" id="A0A926D3J1"/>